<dbReference type="EMBL" id="LLZH01000121">
    <property type="protein sequence ID" value="KUL34561.1"/>
    <property type="molecule type" value="Genomic_DNA"/>
</dbReference>
<evidence type="ECO:0000313" key="1">
    <source>
        <dbReference type="EMBL" id="KUL34561.1"/>
    </source>
</evidence>
<gene>
    <name evidence="1" type="ORF">ADL15_15940</name>
</gene>
<evidence type="ECO:0008006" key="3">
    <source>
        <dbReference type="Google" id="ProtNLM"/>
    </source>
</evidence>
<accession>A0A0X3UPP3</accession>
<organism evidence="1 2">
    <name type="scientific">Actinoplanes awajinensis subsp. mycoplanecinus</name>
    <dbReference type="NCBI Taxonomy" id="135947"/>
    <lineage>
        <taxon>Bacteria</taxon>
        <taxon>Bacillati</taxon>
        <taxon>Actinomycetota</taxon>
        <taxon>Actinomycetes</taxon>
        <taxon>Micromonosporales</taxon>
        <taxon>Micromonosporaceae</taxon>
        <taxon>Actinoplanes</taxon>
    </lineage>
</organism>
<sequence length="235" mass="25774">MRLDLLRPLYERPGPWASVYIDTSRDARDTSVEPRWEAARESLARAGCDPHTVHALQDAVLDHPGRPGRHGLALFATSGEVIMRQPLTAPPRAAIAVYEPLPHVMPMISQLGEELEEHRQDVLDQFQSQIERDDSAGNGLSEVVSHLSRGQVDTLLLIDDPSSTEQLWIGPQPHQVSDDPELLRSSGFSHPPRVRADAAMLRALVGTDGSIVLVDPEEHHLHGGVAAVLRHAGAR</sequence>
<protein>
    <recommendedName>
        <fullName evidence="3">Peptide chain release factor 1</fullName>
    </recommendedName>
</protein>
<proteinExistence type="predicted"/>
<evidence type="ECO:0000313" key="2">
    <source>
        <dbReference type="Proteomes" id="UP000053244"/>
    </source>
</evidence>
<reference evidence="1 2" key="1">
    <citation type="submission" date="2015-10" db="EMBL/GenBank/DDBJ databases">
        <authorList>
            <person name="Gilbert D.G."/>
        </authorList>
    </citation>
    <scope>NUCLEOTIDE SEQUENCE [LARGE SCALE GENOMIC DNA]</scope>
    <source>
        <strain evidence="1 2">NRRL B-16712</strain>
    </source>
</reference>
<dbReference type="Proteomes" id="UP000053244">
    <property type="component" value="Unassembled WGS sequence"/>
</dbReference>
<dbReference type="OrthoDB" id="5179393at2"/>
<dbReference type="RefSeq" id="WP_067690713.1">
    <property type="nucleotide sequence ID" value="NZ_LLZH01000121.1"/>
</dbReference>
<dbReference type="AlphaFoldDB" id="A0A0X3UPP3"/>
<name>A0A0X3UPP3_9ACTN</name>
<comment type="caution">
    <text evidence="1">The sequence shown here is derived from an EMBL/GenBank/DDBJ whole genome shotgun (WGS) entry which is preliminary data.</text>
</comment>
<keyword evidence="2" id="KW-1185">Reference proteome</keyword>